<evidence type="ECO:0000313" key="3">
    <source>
        <dbReference type="Proteomes" id="UP000023152"/>
    </source>
</evidence>
<comment type="caution">
    <text evidence="2">The sequence shown here is derived from an EMBL/GenBank/DDBJ whole genome shotgun (WGS) entry which is preliminary data.</text>
</comment>
<accession>X6LE54</accession>
<keyword evidence="3" id="KW-1185">Reference proteome</keyword>
<feature type="compositionally biased region" description="Basic and acidic residues" evidence="1">
    <location>
        <begin position="247"/>
        <end position="260"/>
    </location>
</feature>
<sequence>MHLTKIETIVGTSSRENTYFLLHSIIHRFYLTFEKQFIIGLEDLSIEGRKKFETYLISKCINPMVQSKDESICRTREQTDLHPECRFWGRRVEERFRSKTDELKDFEENYLPNVFLPFRAVTLSEFRHFVSQDPLNEFKYPILWGILETIDMPNGFSIFALKYLPSMIQWMKFIHSHFNNRLTQEQVEKKPREFSVKYALQRRKENNWDDEVKWNKAWQGFVEGWNHVVSCVTSDRTKKGQKIANTKSDKDNNNDEKKENAGNNEDEKEQSTTGPMDLGLGDFRNYLVIEDALNQYEVVPFPKIVGTGPSGEIQPEDVPLWTAMECGTGGSLPTSKMIRLILDHLVTINNSCLMKCHQLRSLNDDEEAVEANAIGNIMITHISSEKDVVELDENRFLQEIQQCTTQKLEYGNNKPFNFNLMLLESRLKGNYITGRKFITFSLNELFFELAGQYDIRQVIAQIEDKYEKIEKKNYFHPLTEEILQNLKNKIEKHAEFSTSRTQESIDTIEKDYKQATKKKMLVAYKTAKQSVEQVLIWLNRQKSIPDGGSLIISSYMKDFLHLQQDEYGPFTRTNELCLRHCDGVWKFLERMHMLTENIWHCMPETLMDLYKLSLFFFSLVKYNLQIFFYIFRVPVPDNLKTILRSIVTGNESTLIWELLMKWKKLLECVLSQTDYRNASKIALKHYLTEATCEKSYDLVASLPNELMLVHAGHSFVYCAEVFQEQHSIK</sequence>
<evidence type="ECO:0000313" key="2">
    <source>
        <dbReference type="EMBL" id="ETN99366.1"/>
    </source>
</evidence>
<feature type="region of interest" description="Disordered" evidence="1">
    <location>
        <begin position="239"/>
        <end position="277"/>
    </location>
</feature>
<dbReference type="Proteomes" id="UP000023152">
    <property type="component" value="Unassembled WGS sequence"/>
</dbReference>
<evidence type="ECO:0000256" key="1">
    <source>
        <dbReference type="SAM" id="MobiDB-lite"/>
    </source>
</evidence>
<name>X6LE54_RETFI</name>
<gene>
    <name evidence="2" type="ORF">RFI_38116</name>
</gene>
<protein>
    <submittedName>
        <fullName evidence="2">Uncharacterized protein</fullName>
    </submittedName>
</protein>
<dbReference type="EMBL" id="ASPP01044154">
    <property type="protein sequence ID" value="ETN99366.1"/>
    <property type="molecule type" value="Genomic_DNA"/>
</dbReference>
<reference evidence="2 3" key="1">
    <citation type="journal article" date="2013" name="Curr. Biol.">
        <title>The Genome of the Foraminiferan Reticulomyxa filosa.</title>
        <authorList>
            <person name="Glockner G."/>
            <person name="Hulsmann N."/>
            <person name="Schleicher M."/>
            <person name="Noegel A.A."/>
            <person name="Eichinger L."/>
            <person name="Gallinger C."/>
            <person name="Pawlowski J."/>
            <person name="Sierra R."/>
            <person name="Euteneuer U."/>
            <person name="Pillet L."/>
            <person name="Moustafa A."/>
            <person name="Platzer M."/>
            <person name="Groth M."/>
            <person name="Szafranski K."/>
            <person name="Schliwa M."/>
        </authorList>
    </citation>
    <scope>NUCLEOTIDE SEQUENCE [LARGE SCALE GENOMIC DNA]</scope>
</reference>
<dbReference type="AlphaFoldDB" id="X6LE54"/>
<proteinExistence type="predicted"/>
<organism evidence="2 3">
    <name type="scientific">Reticulomyxa filosa</name>
    <dbReference type="NCBI Taxonomy" id="46433"/>
    <lineage>
        <taxon>Eukaryota</taxon>
        <taxon>Sar</taxon>
        <taxon>Rhizaria</taxon>
        <taxon>Retaria</taxon>
        <taxon>Foraminifera</taxon>
        <taxon>Monothalamids</taxon>
        <taxon>Reticulomyxidae</taxon>
        <taxon>Reticulomyxa</taxon>
    </lineage>
</organism>